<accession>A0A1M6PT53</accession>
<sequence length="261" mass="31579">MDIKILVATHKKYDMPKDNMYIPLHVGCQGKQKLGYMGDNTGDNISDKNPNYCELTGLYWAYKNLKCQYIGLCHYRRYFTLKSPWKRFFHRNNKLSFILNKSETESLLENYDIILPRKRHYYIETVRSHYDNAHNGSDLEKIYNILKSDYPEYVESYNRIMDGGSLHLYNMFVMKKENFDEYCSWLFHILFKLEKNIDLSTYDEYQSRVFGFLSERLFNVWLDYKSMNYAEIPILNMERVHWVKKIIAFLKRKFANKLKKE</sequence>
<feature type="domain" description="DUF4422" evidence="1">
    <location>
        <begin position="4"/>
        <end position="224"/>
    </location>
</feature>
<keyword evidence="3" id="KW-1185">Reference proteome</keyword>
<organism evidence="2 3">
    <name type="scientific">Hathewaya proteolytica DSM 3090</name>
    <dbReference type="NCBI Taxonomy" id="1121331"/>
    <lineage>
        <taxon>Bacteria</taxon>
        <taxon>Bacillati</taxon>
        <taxon>Bacillota</taxon>
        <taxon>Clostridia</taxon>
        <taxon>Eubacteriales</taxon>
        <taxon>Clostridiaceae</taxon>
        <taxon>Hathewaya</taxon>
    </lineage>
</organism>
<evidence type="ECO:0000313" key="2">
    <source>
        <dbReference type="EMBL" id="SHK11139.1"/>
    </source>
</evidence>
<protein>
    <recommendedName>
        <fullName evidence="1">DUF4422 domain-containing protein</fullName>
    </recommendedName>
</protein>
<gene>
    <name evidence="2" type="ORF">SAMN02745248_01793</name>
</gene>
<evidence type="ECO:0000259" key="1">
    <source>
        <dbReference type="Pfam" id="PF14393"/>
    </source>
</evidence>
<dbReference type="EMBL" id="FRAD01000014">
    <property type="protein sequence ID" value="SHK11139.1"/>
    <property type="molecule type" value="Genomic_DNA"/>
</dbReference>
<dbReference type="OrthoDB" id="9798746at2"/>
<dbReference type="AlphaFoldDB" id="A0A1M6PT53"/>
<proteinExistence type="predicted"/>
<dbReference type="Pfam" id="PF14393">
    <property type="entry name" value="DUF4422"/>
    <property type="match status" value="1"/>
</dbReference>
<name>A0A1M6PT53_9CLOT</name>
<dbReference type="InterPro" id="IPR025536">
    <property type="entry name" value="DUF4422"/>
</dbReference>
<reference evidence="2 3" key="1">
    <citation type="submission" date="2016-11" db="EMBL/GenBank/DDBJ databases">
        <authorList>
            <person name="Jaros S."/>
            <person name="Januszkiewicz K."/>
            <person name="Wedrychowicz H."/>
        </authorList>
    </citation>
    <scope>NUCLEOTIDE SEQUENCE [LARGE SCALE GENOMIC DNA]</scope>
    <source>
        <strain evidence="2 3">DSM 3090</strain>
    </source>
</reference>
<dbReference type="STRING" id="1121331.SAMN02745248_01793"/>
<evidence type="ECO:0000313" key="3">
    <source>
        <dbReference type="Proteomes" id="UP000183952"/>
    </source>
</evidence>
<dbReference type="Proteomes" id="UP000183952">
    <property type="component" value="Unassembled WGS sequence"/>
</dbReference>
<dbReference type="RefSeq" id="WP_072903752.1">
    <property type="nucleotide sequence ID" value="NZ_FRAD01000014.1"/>
</dbReference>